<dbReference type="InterPro" id="IPR005636">
    <property type="entry name" value="DTW"/>
</dbReference>
<name>A0ABQ7GPJ1_DUNSA</name>
<keyword evidence="4" id="KW-0819">tRNA processing</keyword>
<dbReference type="Pfam" id="PF03942">
    <property type="entry name" value="DTW"/>
    <property type="match status" value="1"/>
</dbReference>
<accession>A0ABQ7GPJ1</accession>
<evidence type="ECO:0000256" key="4">
    <source>
        <dbReference type="ARBA" id="ARBA00022694"/>
    </source>
</evidence>
<dbReference type="SMART" id="SM01144">
    <property type="entry name" value="DTW"/>
    <property type="match status" value="1"/>
</dbReference>
<evidence type="ECO:0000259" key="7">
    <source>
        <dbReference type="SMART" id="SM01144"/>
    </source>
</evidence>
<dbReference type="PANTHER" id="PTHR21392">
    <property type="entry name" value="TRNA-URIDINE AMINOCARBOXYPROPYLTRANSFERASE 2"/>
    <property type="match status" value="1"/>
</dbReference>
<evidence type="ECO:0000256" key="1">
    <source>
        <dbReference type="ARBA" id="ARBA00012386"/>
    </source>
</evidence>
<feature type="domain" description="DTW" evidence="7">
    <location>
        <begin position="84"/>
        <end position="286"/>
    </location>
</feature>
<dbReference type="PANTHER" id="PTHR21392:SF0">
    <property type="entry name" value="TRNA-URIDINE AMINOCARBOXYPROPYLTRANSFERASE 2"/>
    <property type="match status" value="1"/>
</dbReference>
<evidence type="ECO:0000313" key="9">
    <source>
        <dbReference type="Proteomes" id="UP000815325"/>
    </source>
</evidence>
<keyword evidence="2" id="KW-0808">Transferase</keyword>
<comment type="caution">
    <text evidence="8">The sequence shown here is derived from an EMBL/GenBank/DDBJ whole genome shotgun (WGS) entry which is preliminary data.</text>
</comment>
<dbReference type="Proteomes" id="UP000815325">
    <property type="component" value="Unassembled WGS sequence"/>
</dbReference>
<dbReference type="EMBL" id="MU069657">
    <property type="protein sequence ID" value="KAF5836522.1"/>
    <property type="molecule type" value="Genomic_DNA"/>
</dbReference>
<proteinExistence type="inferred from homology"/>
<organism evidence="8 9">
    <name type="scientific">Dunaliella salina</name>
    <name type="common">Green alga</name>
    <name type="synonym">Protococcus salinus</name>
    <dbReference type="NCBI Taxonomy" id="3046"/>
    <lineage>
        <taxon>Eukaryota</taxon>
        <taxon>Viridiplantae</taxon>
        <taxon>Chlorophyta</taxon>
        <taxon>core chlorophytes</taxon>
        <taxon>Chlorophyceae</taxon>
        <taxon>CS clade</taxon>
        <taxon>Chlamydomonadales</taxon>
        <taxon>Dunaliellaceae</taxon>
        <taxon>Dunaliella</taxon>
    </lineage>
</organism>
<evidence type="ECO:0000256" key="5">
    <source>
        <dbReference type="ARBA" id="ARBA00034489"/>
    </source>
</evidence>
<dbReference type="InterPro" id="IPR039262">
    <property type="entry name" value="DTWD2/TAPT"/>
</dbReference>
<keyword evidence="3" id="KW-0949">S-adenosyl-L-methionine</keyword>
<keyword evidence="9" id="KW-1185">Reference proteome</keyword>
<evidence type="ECO:0000256" key="2">
    <source>
        <dbReference type="ARBA" id="ARBA00022679"/>
    </source>
</evidence>
<comment type="catalytic activity">
    <reaction evidence="6">
        <text>a uridine in tRNA + S-adenosyl-L-methionine = a 3-[(3S)-3-amino-3-carboxypropyl]uridine in tRNA + S-methyl-5'-thioadenosine + H(+)</text>
        <dbReference type="Rhea" id="RHEA:62432"/>
        <dbReference type="Rhea" id="RHEA-COMP:13339"/>
        <dbReference type="Rhea" id="RHEA-COMP:16092"/>
        <dbReference type="ChEBI" id="CHEBI:15378"/>
        <dbReference type="ChEBI" id="CHEBI:17509"/>
        <dbReference type="ChEBI" id="CHEBI:59789"/>
        <dbReference type="ChEBI" id="CHEBI:65315"/>
        <dbReference type="ChEBI" id="CHEBI:82930"/>
        <dbReference type="EC" id="2.5.1.25"/>
    </reaction>
</comment>
<protein>
    <recommendedName>
        <fullName evidence="1">tRNA-uridine aminocarboxypropyltransferase</fullName>
        <ecNumber evidence="1">2.5.1.25</ecNumber>
    </recommendedName>
</protein>
<evidence type="ECO:0000256" key="6">
    <source>
        <dbReference type="ARBA" id="ARBA00048718"/>
    </source>
</evidence>
<comment type="similarity">
    <text evidence="5">Belongs to the TDD superfamily. DTWD2 family.</text>
</comment>
<evidence type="ECO:0000313" key="8">
    <source>
        <dbReference type="EMBL" id="KAF5836522.1"/>
    </source>
</evidence>
<reference evidence="8" key="1">
    <citation type="submission" date="2017-08" db="EMBL/GenBank/DDBJ databases">
        <authorList>
            <person name="Polle J.E."/>
            <person name="Barry K."/>
            <person name="Cushman J."/>
            <person name="Schmutz J."/>
            <person name="Tran D."/>
            <person name="Hathwaick L.T."/>
            <person name="Yim W.C."/>
            <person name="Jenkins J."/>
            <person name="Mckie-Krisberg Z.M."/>
            <person name="Prochnik S."/>
            <person name="Lindquist E."/>
            <person name="Dockter R.B."/>
            <person name="Adam C."/>
            <person name="Molina H."/>
            <person name="Bunkerborg J."/>
            <person name="Jin E."/>
            <person name="Buchheim M."/>
            <person name="Magnuson J."/>
        </authorList>
    </citation>
    <scope>NUCLEOTIDE SEQUENCE</scope>
    <source>
        <strain evidence="8">CCAP 19/18</strain>
    </source>
</reference>
<dbReference type="EC" id="2.5.1.25" evidence="1"/>
<evidence type="ECO:0000256" key="3">
    <source>
        <dbReference type="ARBA" id="ARBA00022691"/>
    </source>
</evidence>
<sequence length="341" mass="37382">MVKGKGVEHEALQSAGHKSIAAGGSDVFKVLQLFKVSSEAELREKADARVKAKEEVLRIVHDPDVPGVEKQRLRCNYVHSYGRALFSCPGCWLLPGLCVCSLLHHIEHKTKVIVSCHPAEWCKSSNTGTAAALSTGGSVLLRGYGEHDVQLEAAFADPSTTKAILWPGETAILPQELKAIADRQTQGRVTLIAIDAHWNGARHLVGTFPPDMLRVKLPPESVLTEGPRSLLSPLRFYRGDVGANGRVSTLEAIAALLYELEGDRAKYDLMLENLKIKVDAVLIQKSRPPLYNTVGAQQGAKVRHEAQILARRHIEELTKQGKSVEDLGRGLMKYLKEANDE</sequence>
<gene>
    <name evidence="8" type="ORF">DUNSADRAFT_5853</name>
</gene>